<organism evidence="2 3">
    <name type="scientific">Hyphococcus aureus</name>
    <dbReference type="NCBI Taxonomy" id="2666033"/>
    <lineage>
        <taxon>Bacteria</taxon>
        <taxon>Pseudomonadati</taxon>
        <taxon>Pseudomonadota</taxon>
        <taxon>Alphaproteobacteria</taxon>
        <taxon>Parvularculales</taxon>
        <taxon>Parvularculaceae</taxon>
        <taxon>Hyphococcus</taxon>
    </lineage>
</organism>
<accession>A0ABW1L1P0</accession>
<reference evidence="2 3" key="1">
    <citation type="submission" date="2024-09" db="EMBL/GenBank/DDBJ databases">
        <authorList>
            <person name="Zhang Z.-H."/>
        </authorList>
    </citation>
    <scope>NUCLEOTIDE SEQUENCE [LARGE SCALE GENOMIC DNA]</scope>
    <source>
        <strain evidence="2 3">HHTR114</strain>
    </source>
</reference>
<dbReference type="NCBIfam" id="TIGR02976">
    <property type="entry name" value="phageshock_pspB"/>
    <property type="match status" value="1"/>
</dbReference>
<dbReference type="RefSeq" id="WP_379882081.1">
    <property type="nucleotide sequence ID" value="NZ_JBHPON010000002.1"/>
</dbReference>
<dbReference type="EMBL" id="JBHPON010000002">
    <property type="protein sequence ID" value="MFC6036678.1"/>
    <property type="molecule type" value="Genomic_DNA"/>
</dbReference>
<keyword evidence="1" id="KW-1133">Transmembrane helix</keyword>
<keyword evidence="3" id="KW-1185">Reference proteome</keyword>
<protein>
    <submittedName>
        <fullName evidence="2">Envelope stress response membrane protein PspB</fullName>
    </submittedName>
</protein>
<evidence type="ECO:0000313" key="3">
    <source>
        <dbReference type="Proteomes" id="UP001596116"/>
    </source>
</evidence>
<evidence type="ECO:0000313" key="2">
    <source>
        <dbReference type="EMBL" id="MFC6036678.1"/>
    </source>
</evidence>
<feature type="transmembrane region" description="Helical" evidence="1">
    <location>
        <begin position="6"/>
        <end position="25"/>
    </location>
</feature>
<dbReference type="Proteomes" id="UP001596116">
    <property type="component" value="Unassembled WGS sequence"/>
</dbReference>
<gene>
    <name evidence="2" type="primary">pspB</name>
    <name evidence="2" type="ORF">ACFMB1_14055</name>
</gene>
<name>A0ABW1L1P0_9PROT</name>
<keyword evidence="1" id="KW-0472">Membrane</keyword>
<evidence type="ECO:0000256" key="1">
    <source>
        <dbReference type="SAM" id="Phobius"/>
    </source>
</evidence>
<sequence length="81" mass="9434">MEDGFMAVAIVAIIFVACPAVFMHYQAELRKTKSISTDDERLVDDLWKTAQRLERRVDALETILDKEAPDWRKDYPERPHA</sequence>
<dbReference type="Pfam" id="PF06667">
    <property type="entry name" value="PspB"/>
    <property type="match status" value="1"/>
</dbReference>
<proteinExistence type="predicted"/>
<comment type="caution">
    <text evidence="2">The sequence shown here is derived from an EMBL/GenBank/DDBJ whole genome shotgun (WGS) entry which is preliminary data.</text>
</comment>
<dbReference type="InterPro" id="IPR009554">
    <property type="entry name" value="Phageshock_PspB"/>
</dbReference>
<keyword evidence="1" id="KW-0812">Transmembrane</keyword>